<dbReference type="EMBL" id="AFUN01000047">
    <property type="protein sequence ID" value="EGR94428.1"/>
    <property type="molecule type" value="Genomic_DNA"/>
</dbReference>
<proteinExistence type="predicted"/>
<keyword evidence="2" id="KW-0670">Pyruvate</keyword>
<evidence type="ECO:0000259" key="1">
    <source>
        <dbReference type="PROSITE" id="PS51094"/>
    </source>
</evidence>
<dbReference type="SUPFAM" id="SSF55804">
    <property type="entry name" value="Phoshotransferase/anion transport protein"/>
    <property type="match status" value="1"/>
</dbReference>
<dbReference type="PROSITE" id="PS51094">
    <property type="entry name" value="PTS_EIIA_TYPE_2"/>
    <property type="match status" value="1"/>
</dbReference>
<dbReference type="InterPro" id="IPR002178">
    <property type="entry name" value="PTS_EIIA_type-2_dom"/>
</dbReference>
<dbReference type="InterPro" id="IPR051541">
    <property type="entry name" value="PTS_SugarTrans_NitroReg"/>
</dbReference>
<dbReference type="PANTHER" id="PTHR47738:SF3">
    <property type="entry name" value="PHOSPHOTRANSFERASE SYSTEM MANNITOL_FRUCTOSE-SPECIFIC IIA DOMAIN CONTAINING PROTEIN"/>
    <property type="match status" value="1"/>
</dbReference>
<sequence length="156" mass="17205">MLSGMSEILDTKLFHIRLDVKDRDELFETMASGLVDSGRVKPSFLRGLMDREEIFPTGLPISGGVAIPHTDAEHVLLDSISVATLIHPVGFREMAGMDDTELPVDVVMMLALADSGSHLDVLQQVLGWVRDGEFIDRLRGCLDEEEAFTLLAGRVR</sequence>
<organism evidence="2 3">
    <name type="scientific">[Propionibacterium] namnetense SK182B-JCVI</name>
    <dbReference type="NCBI Taxonomy" id="1051006"/>
    <lineage>
        <taxon>Bacteria</taxon>
        <taxon>Bacillati</taxon>
        <taxon>Actinomycetota</taxon>
        <taxon>Actinomycetes</taxon>
        <taxon>Propionibacteriales</taxon>
        <taxon>Propionibacteriaceae</taxon>
        <taxon>Cutibacterium</taxon>
    </lineage>
</organism>
<gene>
    <name evidence="2" type="ORF">HMPREF1162_1473</name>
</gene>
<dbReference type="CDD" id="cd00211">
    <property type="entry name" value="PTS_IIA_fru"/>
    <property type="match status" value="1"/>
</dbReference>
<reference evidence="2 3" key="1">
    <citation type="submission" date="2011-07" db="EMBL/GenBank/DDBJ databases">
        <title>Genome Sequence of Propionibacterium acnes SK182B-JCVI.</title>
        <authorList>
            <person name="Durkin A.S."/>
            <person name="Madupu R."/>
            <person name="Hostetler J."/>
            <person name="Radune D."/>
            <person name="Torralba M."/>
            <person name="Methe B."/>
            <person name="Sutton G."/>
            <person name="Strausberg R.L."/>
            <person name="Nelson K.E."/>
        </authorList>
    </citation>
    <scope>NUCLEOTIDE SEQUENCE [LARGE SCALE GENOMIC DNA]</scope>
    <source>
        <strain evidence="2 3">SK182B-JCVI</strain>
    </source>
</reference>
<dbReference type="Pfam" id="PF00359">
    <property type="entry name" value="PTS_EIIA_2"/>
    <property type="match status" value="1"/>
</dbReference>
<evidence type="ECO:0000313" key="3">
    <source>
        <dbReference type="Proteomes" id="UP000007832"/>
    </source>
</evidence>
<dbReference type="AlphaFoldDB" id="F9NXX3"/>
<dbReference type="PANTHER" id="PTHR47738">
    <property type="entry name" value="PTS SYSTEM FRUCTOSE-LIKE EIIA COMPONENT-RELATED"/>
    <property type="match status" value="1"/>
</dbReference>
<feature type="domain" description="PTS EIIA type-2" evidence="1">
    <location>
        <begin position="7"/>
        <end position="154"/>
    </location>
</feature>
<name>F9NXX3_9ACTN</name>
<dbReference type="Proteomes" id="UP000007832">
    <property type="component" value="Unassembled WGS sequence"/>
</dbReference>
<dbReference type="InterPro" id="IPR016152">
    <property type="entry name" value="PTrfase/Anion_transptr"/>
</dbReference>
<protein>
    <submittedName>
        <fullName evidence="2">Phosphoenolpyruvate-dependent sugar PTS family porter, EIIA 2</fullName>
    </submittedName>
</protein>
<dbReference type="Gene3D" id="3.40.930.10">
    <property type="entry name" value="Mannitol-specific EII, Chain A"/>
    <property type="match status" value="1"/>
</dbReference>
<accession>F9NXX3</accession>
<dbReference type="eggNOG" id="COG1762">
    <property type="taxonomic scope" value="Bacteria"/>
</dbReference>
<evidence type="ECO:0000313" key="2">
    <source>
        <dbReference type="EMBL" id="EGR94428.1"/>
    </source>
</evidence>
<dbReference type="PATRIC" id="fig|1051006.4.peg.2039"/>
<comment type="caution">
    <text evidence="2">The sequence shown here is derived from an EMBL/GenBank/DDBJ whole genome shotgun (WGS) entry which is preliminary data.</text>
</comment>